<protein>
    <submittedName>
        <fullName evidence="1">Uncharacterized protein</fullName>
    </submittedName>
</protein>
<evidence type="ECO:0000313" key="2">
    <source>
        <dbReference type="Proteomes" id="UP001159427"/>
    </source>
</evidence>
<keyword evidence="2" id="KW-1185">Reference proteome</keyword>
<accession>A0ABN8T4J8</accession>
<organism evidence="1 2">
    <name type="scientific">Porites evermanni</name>
    <dbReference type="NCBI Taxonomy" id="104178"/>
    <lineage>
        <taxon>Eukaryota</taxon>
        <taxon>Metazoa</taxon>
        <taxon>Cnidaria</taxon>
        <taxon>Anthozoa</taxon>
        <taxon>Hexacorallia</taxon>
        <taxon>Scleractinia</taxon>
        <taxon>Fungiina</taxon>
        <taxon>Poritidae</taxon>
        <taxon>Porites</taxon>
    </lineage>
</organism>
<name>A0ABN8T4J8_9CNID</name>
<dbReference type="EMBL" id="CALNXI010007123">
    <property type="protein sequence ID" value="CAH3199286.1"/>
    <property type="molecule type" value="Genomic_DNA"/>
</dbReference>
<comment type="caution">
    <text evidence="1">The sequence shown here is derived from an EMBL/GenBank/DDBJ whole genome shotgun (WGS) entry which is preliminary data.</text>
</comment>
<evidence type="ECO:0000313" key="1">
    <source>
        <dbReference type="EMBL" id="CAH3199286.1"/>
    </source>
</evidence>
<proteinExistence type="predicted"/>
<reference evidence="1 2" key="1">
    <citation type="submission" date="2022-05" db="EMBL/GenBank/DDBJ databases">
        <authorList>
            <consortium name="Genoscope - CEA"/>
            <person name="William W."/>
        </authorList>
    </citation>
    <scope>NUCLEOTIDE SEQUENCE [LARGE SCALE GENOMIC DNA]</scope>
</reference>
<dbReference type="Proteomes" id="UP001159427">
    <property type="component" value="Unassembled WGS sequence"/>
</dbReference>
<sequence>MSDIQRLLNSLIELNATVTEENPAFLPEVDLHSLLTLLVENLFAKMRGGSTDTPQRTSWRVTLSRGTTVSGSSRTFYHSILPNLAARTRLLCHKEFSSIQFHAKM</sequence>
<gene>
    <name evidence="1" type="ORF">PEVE_00039893</name>
</gene>